<dbReference type="Proteomes" id="UP000028990">
    <property type="component" value="Unassembled WGS sequence"/>
</dbReference>
<organism evidence="1 2">
    <name type="scientific">Fukomys damarensis</name>
    <name type="common">Damaraland mole rat</name>
    <name type="synonym">Cryptomys damarensis</name>
    <dbReference type="NCBI Taxonomy" id="885580"/>
    <lineage>
        <taxon>Eukaryota</taxon>
        <taxon>Metazoa</taxon>
        <taxon>Chordata</taxon>
        <taxon>Craniata</taxon>
        <taxon>Vertebrata</taxon>
        <taxon>Euteleostomi</taxon>
        <taxon>Mammalia</taxon>
        <taxon>Eutheria</taxon>
        <taxon>Euarchontoglires</taxon>
        <taxon>Glires</taxon>
        <taxon>Rodentia</taxon>
        <taxon>Hystricomorpha</taxon>
        <taxon>Bathyergidae</taxon>
        <taxon>Fukomys</taxon>
    </lineage>
</organism>
<keyword evidence="2" id="KW-1185">Reference proteome</keyword>
<dbReference type="AlphaFoldDB" id="A0A091E0P7"/>
<name>A0A091E0P7_FUKDA</name>
<reference evidence="1 2" key="1">
    <citation type="submission" date="2013-11" db="EMBL/GenBank/DDBJ databases">
        <title>The Damaraland mole rat (Fukomys damarensis) genome and evolution of African mole rats.</title>
        <authorList>
            <person name="Gladyshev V.N."/>
            <person name="Fang X."/>
        </authorList>
    </citation>
    <scope>NUCLEOTIDE SEQUENCE [LARGE SCALE GENOMIC DNA]</scope>
    <source>
        <tissue evidence="1">Liver</tissue>
    </source>
</reference>
<evidence type="ECO:0000313" key="2">
    <source>
        <dbReference type="Proteomes" id="UP000028990"/>
    </source>
</evidence>
<sequence length="130" mass="14316">MLDLQVAVQWTRDSTVVCTEQVAQDSDGHQGGFLEEEVRTKPGAEDEEGLVLKSGEGVFFVEVSRGWQFEGAQVASHGTGEQDEIERYTSSTKVPLDFDGQAGVPPKEELSRTLTMGSQVNGYRYEEVND</sequence>
<accession>A0A091E0P7</accession>
<gene>
    <name evidence="1" type="ORF">H920_02450</name>
</gene>
<evidence type="ECO:0000313" key="1">
    <source>
        <dbReference type="EMBL" id="KFO36238.1"/>
    </source>
</evidence>
<proteinExistence type="predicted"/>
<dbReference type="EMBL" id="KN121537">
    <property type="protein sequence ID" value="KFO36238.1"/>
    <property type="molecule type" value="Genomic_DNA"/>
</dbReference>
<protein>
    <submittedName>
        <fullName evidence="1">Uncharacterized protein</fullName>
    </submittedName>
</protein>